<feature type="transmembrane region" description="Helical" evidence="5">
    <location>
        <begin position="43"/>
        <end position="60"/>
    </location>
</feature>
<dbReference type="RefSeq" id="WP_111294360.1">
    <property type="nucleotide sequence ID" value="NZ_QEPM01000001.1"/>
</dbReference>
<dbReference type="PANTHER" id="PTHR22911">
    <property type="entry name" value="ACYL-MALONYL CONDENSING ENZYME-RELATED"/>
    <property type="match status" value="1"/>
</dbReference>
<feature type="transmembrane region" description="Helical" evidence="5">
    <location>
        <begin position="72"/>
        <end position="93"/>
    </location>
</feature>
<dbReference type="InterPro" id="IPR000620">
    <property type="entry name" value="EamA_dom"/>
</dbReference>
<dbReference type="AlphaFoldDB" id="A0A8B2U9L3"/>
<feature type="transmembrane region" description="Helical" evidence="5">
    <location>
        <begin position="184"/>
        <end position="206"/>
    </location>
</feature>
<dbReference type="GO" id="GO:0016020">
    <property type="term" value="C:membrane"/>
    <property type="evidence" value="ECO:0007669"/>
    <property type="project" value="UniProtKB-SubCell"/>
</dbReference>
<name>A0A8B2U9L3_9PAST</name>
<evidence type="ECO:0000256" key="4">
    <source>
        <dbReference type="ARBA" id="ARBA00023136"/>
    </source>
</evidence>
<keyword evidence="4 5" id="KW-0472">Membrane</keyword>
<feature type="transmembrane region" description="Helical" evidence="5">
    <location>
        <begin position="266"/>
        <end position="285"/>
    </location>
</feature>
<keyword evidence="2 5" id="KW-0812">Transmembrane</keyword>
<sequence>MPNKIITSSYHKAIVCMVLAYISIALMGVFVKYASDELPASEILFSRFLIGFVFLLPFMIRDGDFRVEMRQWPFLVIRNLAGIGSMLCTFYAIKYLPLSISILLLNTSALFVPVLLFLLRTRTPLKVIACSVLGFIGVAIILLTDHHGEVEPYYIFVALGGATLAAMAFISLQELNKHNSPKNIVFYFHLLGAILLPLFFMAQWTLPTAHGLFLLLLVGGFGLIFQLLLTRAFKYAPANVITPFAFTGVIFSSICDWLFWQNVPTVHFWLGSLVIIVSVSLLARLRGQGKTKA</sequence>
<feature type="transmembrane region" description="Helical" evidence="5">
    <location>
        <begin position="212"/>
        <end position="229"/>
    </location>
</feature>
<reference evidence="7 8" key="1">
    <citation type="submission" date="2018-05" db="EMBL/GenBank/DDBJ databases">
        <title>Draft Genome Sequences for a Diverse set of 7 Haemophilus Species.</title>
        <authorList>
            <person name="Nichols M."/>
            <person name="Topaz N."/>
            <person name="Wang X."/>
            <person name="Wang X."/>
            <person name="Boxrud D."/>
        </authorList>
    </citation>
    <scope>NUCLEOTIDE SEQUENCE [LARGE SCALE GENOMIC DNA]</scope>
    <source>
        <strain evidence="7 8">C2001002503</strain>
    </source>
</reference>
<feature type="transmembrane region" description="Helical" evidence="5">
    <location>
        <begin position="99"/>
        <end position="118"/>
    </location>
</feature>
<feature type="transmembrane region" description="Helical" evidence="5">
    <location>
        <begin position="241"/>
        <end position="260"/>
    </location>
</feature>
<evidence type="ECO:0000313" key="8">
    <source>
        <dbReference type="Proteomes" id="UP000253998"/>
    </source>
</evidence>
<comment type="subcellular location">
    <subcellularLocation>
        <location evidence="1">Membrane</location>
        <topology evidence="1">Multi-pass membrane protein</topology>
    </subcellularLocation>
</comment>
<dbReference type="InterPro" id="IPR037185">
    <property type="entry name" value="EmrE-like"/>
</dbReference>
<evidence type="ECO:0000256" key="5">
    <source>
        <dbReference type="SAM" id="Phobius"/>
    </source>
</evidence>
<organism evidence="7 8">
    <name type="scientific">Aggregatibacter segnis</name>
    <dbReference type="NCBI Taxonomy" id="739"/>
    <lineage>
        <taxon>Bacteria</taxon>
        <taxon>Pseudomonadati</taxon>
        <taxon>Pseudomonadota</taxon>
        <taxon>Gammaproteobacteria</taxon>
        <taxon>Pasteurellales</taxon>
        <taxon>Pasteurellaceae</taxon>
        <taxon>Aggregatibacter</taxon>
    </lineage>
</organism>
<evidence type="ECO:0000256" key="1">
    <source>
        <dbReference type="ARBA" id="ARBA00004141"/>
    </source>
</evidence>
<dbReference type="Pfam" id="PF00892">
    <property type="entry name" value="EamA"/>
    <property type="match status" value="2"/>
</dbReference>
<accession>A0A8B2U9L3</accession>
<comment type="caution">
    <text evidence="7">The sequence shown here is derived from an EMBL/GenBank/DDBJ whole genome shotgun (WGS) entry which is preliminary data.</text>
</comment>
<keyword evidence="3 5" id="KW-1133">Transmembrane helix</keyword>
<dbReference type="PANTHER" id="PTHR22911:SF6">
    <property type="entry name" value="SOLUTE CARRIER FAMILY 35 MEMBER G1"/>
    <property type="match status" value="1"/>
</dbReference>
<dbReference type="SUPFAM" id="SSF103481">
    <property type="entry name" value="Multidrug resistance efflux transporter EmrE"/>
    <property type="match status" value="2"/>
</dbReference>
<feature type="domain" description="EamA" evidence="6">
    <location>
        <begin position="154"/>
        <end position="282"/>
    </location>
</feature>
<dbReference type="Proteomes" id="UP000253998">
    <property type="component" value="Unassembled WGS sequence"/>
</dbReference>
<evidence type="ECO:0000256" key="2">
    <source>
        <dbReference type="ARBA" id="ARBA00022692"/>
    </source>
</evidence>
<evidence type="ECO:0000256" key="3">
    <source>
        <dbReference type="ARBA" id="ARBA00022989"/>
    </source>
</evidence>
<feature type="domain" description="EamA" evidence="6">
    <location>
        <begin position="12"/>
        <end position="142"/>
    </location>
</feature>
<gene>
    <name evidence="7" type="ORF">DPV83_00970</name>
</gene>
<feature type="transmembrane region" description="Helical" evidence="5">
    <location>
        <begin position="154"/>
        <end position="172"/>
    </location>
</feature>
<dbReference type="EMBL" id="QEPM01000001">
    <property type="protein sequence ID" value="RDE72222.1"/>
    <property type="molecule type" value="Genomic_DNA"/>
</dbReference>
<proteinExistence type="predicted"/>
<feature type="transmembrane region" description="Helical" evidence="5">
    <location>
        <begin position="125"/>
        <end position="142"/>
    </location>
</feature>
<evidence type="ECO:0000313" key="7">
    <source>
        <dbReference type="EMBL" id="RDE72222.1"/>
    </source>
</evidence>
<feature type="transmembrane region" description="Helical" evidence="5">
    <location>
        <begin position="12"/>
        <end position="31"/>
    </location>
</feature>
<evidence type="ECO:0000259" key="6">
    <source>
        <dbReference type="Pfam" id="PF00892"/>
    </source>
</evidence>
<protein>
    <submittedName>
        <fullName evidence="7">DMT family transporter</fullName>
    </submittedName>
</protein>